<dbReference type="InterPro" id="IPR015939">
    <property type="entry name" value="Fum_Rdtase/Succ_DH_flav-like_C"/>
</dbReference>
<dbReference type="PANTHER" id="PTHR42716">
    <property type="entry name" value="L-ASPARTATE OXIDASE"/>
    <property type="match status" value="1"/>
</dbReference>
<evidence type="ECO:0000256" key="2">
    <source>
        <dbReference type="ARBA" id="ARBA00004950"/>
    </source>
</evidence>
<dbReference type="UniPathway" id="UPA00253">
    <property type="reaction ID" value="UER00326"/>
</dbReference>
<keyword evidence="7 12" id="KW-0662">Pyridine nucleotide biosynthesis</keyword>
<evidence type="ECO:0000256" key="6">
    <source>
        <dbReference type="ARBA" id="ARBA00022630"/>
    </source>
</evidence>
<dbReference type="FunFam" id="3.90.700.10:FF:000002">
    <property type="entry name" value="L-aspartate oxidase"/>
    <property type="match status" value="1"/>
</dbReference>
<name>A0A1M5A7R7_9BACL</name>
<keyword evidence="6 12" id="KW-0285">Flavoprotein</keyword>
<comment type="similarity">
    <text evidence="3 12">Belongs to the FAD-dependent oxidoreductase 2 family. NadB subfamily.</text>
</comment>
<comment type="function">
    <text evidence="12">Catalyzes the oxidation of L-aspartate to iminoaspartate.</text>
</comment>
<dbReference type="PRINTS" id="PR00368">
    <property type="entry name" value="FADPNR"/>
</dbReference>
<dbReference type="GO" id="GO:0034628">
    <property type="term" value="P:'de novo' NAD+ biosynthetic process from L-aspartate"/>
    <property type="evidence" value="ECO:0007669"/>
    <property type="project" value="TreeGrafter"/>
</dbReference>
<dbReference type="InterPro" id="IPR005288">
    <property type="entry name" value="NadB"/>
</dbReference>
<dbReference type="OrthoDB" id="9806724at2"/>
<evidence type="ECO:0000256" key="10">
    <source>
        <dbReference type="ARBA" id="ARBA00048305"/>
    </source>
</evidence>
<dbReference type="PANTHER" id="PTHR42716:SF2">
    <property type="entry name" value="L-ASPARTATE OXIDASE, CHLOROPLASTIC"/>
    <property type="match status" value="1"/>
</dbReference>
<evidence type="ECO:0000256" key="9">
    <source>
        <dbReference type="ARBA" id="ARBA00023002"/>
    </source>
</evidence>
<comment type="subcellular location">
    <subcellularLocation>
        <location evidence="12">Cytoplasm</location>
    </subcellularLocation>
</comment>
<dbReference type="EC" id="1.4.3.16" evidence="4 11"/>
<dbReference type="Pfam" id="PF02910">
    <property type="entry name" value="Succ_DH_flav_C"/>
    <property type="match status" value="1"/>
</dbReference>
<protein>
    <recommendedName>
        <fullName evidence="5 11">L-aspartate oxidase</fullName>
        <ecNumber evidence="4 11">1.4.3.16</ecNumber>
    </recommendedName>
</protein>
<dbReference type="EMBL" id="FQVL01000012">
    <property type="protein sequence ID" value="SHF26197.1"/>
    <property type="molecule type" value="Genomic_DNA"/>
</dbReference>
<feature type="domain" description="Fumarate reductase/succinate dehydrogenase flavoprotein-like C-terminal" evidence="14">
    <location>
        <begin position="419"/>
        <end position="497"/>
    </location>
</feature>
<dbReference type="PRINTS" id="PR00411">
    <property type="entry name" value="PNDRDTASEI"/>
</dbReference>
<dbReference type="SUPFAM" id="SSF51905">
    <property type="entry name" value="FAD/NAD(P)-binding domain"/>
    <property type="match status" value="1"/>
</dbReference>
<evidence type="ECO:0000256" key="5">
    <source>
        <dbReference type="ARBA" id="ARBA00021901"/>
    </source>
</evidence>
<comment type="cofactor">
    <cofactor evidence="1 12">
        <name>FAD</name>
        <dbReference type="ChEBI" id="CHEBI:57692"/>
    </cofactor>
</comment>
<dbReference type="InterPro" id="IPR036188">
    <property type="entry name" value="FAD/NAD-bd_sf"/>
</dbReference>
<evidence type="ECO:0000256" key="8">
    <source>
        <dbReference type="ARBA" id="ARBA00022827"/>
    </source>
</evidence>
<dbReference type="Pfam" id="PF00890">
    <property type="entry name" value="FAD_binding_2"/>
    <property type="match status" value="1"/>
</dbReference>
<dbReference type="SUPFAM" id="SSF56425">
    <property type="entry name" value="Succinate dehydrogenase/fumarate reductase flavoprotein, catalytic domain"/>
    <property type="match status" value="1"/>
</dbReference>
<dbReference type="InterPro" id="IPR003953">
    <property type="entry name" value="FAD-dep_OxRdtase_2_FAD-bd"/>
</dbReference>
<organism evidence="15 16">
    <name type="scientific">Seinonella peptonophila</name>
    <dbReference type="NCBI Taxonomy" id="112248"/>
    <lineage>
        <taxon>Bacteria</taxon>
        <taxon>Bacillati</taxon>
        <taxon>Bacillota</taxon>
        <taxon>Bacilli</taxon>
        <taxon>Bacillales</taxon>
        <taxon>Thermoactinomycetaceae</taxon>
        <taxon>Seinonella</taxon>
    </lineage>
</organism>
<accession>A0A1M5A7R7</accession>
<dbReference type="AlphaFoldDB" id="A0A1M5A7R7"/>
<evidence type="ECO:0000256" key="3">
    <source>
        <dbReference type="ARBA" id="ARBA00008562"/>
    </source>
</evidence>
<dbReference type="Gene3D" id="3.90.700.10">
    <property type="entry name" value="Succinate dehydrogenase/fumarate reductase flavoprotein, catalytic domain"/>
    <property type="match status" value="1"/>
</dbReference>
<dbReference type="STRING" id="112248.SAMN05444392_11262"/>
<dbReference type="InterPro" id="IPR027477">
    <property type="entry name" value="Succ_DH/fumarate_Rdtase_cat_sf"/>
</dbReference>
<dbReference type="NCBIfam" id="NF005701">
    <property type="entry name" value="PRK07512.1"/>
    <property type="match status" value="1"/>
</dbReference>
<keyword evidence="9 12" id="KW-0560">Oxidoreductase</keyword>
<reference evidence="15 16" key="1">
    <citation type="submission" date="2016-11" db="EMBL/GenBank/DDBJ databases">
        <authorList>
            <person name="Jaros S."/>
            <person name="Januszkiewicz K."/>
            <person name="Wedrychowicz H."/>
        </authorList>
    </citation>
    <scope>NUCLEOTIDE SEQUENCE [LARGE SCALE GENOMIC DNA]</scope>
    <source>
        <strain evidence="15 16">DSM 44666</strain>
    </source>
</reference>
<dbReference type="GO" id="GO:0008734">
    <property type="term" value="F:L-aspartate oxidase activity"/>
    <property type="evidence" value="ECO:0007669"/>
    <property type="project" value="UniProtKB-UniRule"/>
</dbReference>
<dbReference type="NCBIfam" id="TIGR00551">
    <property type="entry name" value="nadB"/>
    <property type="match status" value="1"/>
</dbReference>
<keyword evidence="16" id="KW-1185">Reference proteome</keyword>
<dbReference type="Proteomes" id="UP000184476">
    <property type="component" value="Unassembled WGS sequence"/>
</dbReference>
<evidence type="ECO:0000313" key="15">
    <source>
        <dbReference type="EMBL" id="SHF26197.1"/>
    </source>
</evidence>
<dbReference type="InterPro" id="IPR037099">
    <property type="entry name" value="Fum_R/Succ_DH_flav-like_C_sf"/>
</dbReference>
<dbReference type="Gene3D" id="3.50.50.60">
    <property type="entry name" value="FAD/NAD(P)-binding domain"/>
    <property type="match status" value="1"/>
</dbReference>
<sequence>MSYFKADFIVVGSGIAGLSVALLLAKRGHVIIITKATVDASNTYRAQGGIAAAIGEADSPSLHQMDTIRTGVDLCHPQSVELLVKQAPHAIQQLVEWGTPFDQQDGEWMLGKEGSHSANRILHIAGDATGKGIADALIKQLLQKSQVEFHTHTKVEDLLVEMGVCMGLVATDKKGDRQIYTATQGVVMASGGCGQLYQYTTNDQGAIGDGFAIAHRAGAQLMDMEFIQFHPTAFHIDQNPMFLISEAVRGEGAVLINQHGERIMEHIHPWLDLAPRDVVTRAIYDQQQKGNRVLLDTTPLKDMIERRFPTIYTKVRKHGYDPRFEPIPVTPVAHFIMGGIRTNLSGETSIARLFACGEVACTGVHGANRLASNSLLEGIVFAGQIAKQITQLPPLSVDINQFMLSDSLVDDQEEIDQWRTQLQQLMWQYAGIIRTETGLQNGRQALEDLKPIGKETKNMWITAQIIIESALCRTESRGGHYRSDYPELQATWAKKHIVIGV</sequence>
<comment type="catalytic activity">
    <reaction evidence="10">
        <text>L-aspartate + O2 = iminosuccinate + H2O2</text>
        <dbReference type="Rhea" id="RHEA:25876"/>
        <dbReference type="ChEBI" id="CHEBI:15379"/>
        <dbReference type="ChEBI" id="CHEBI:16240"/>
        <dbReference type="ChEBI" id="CHEBI:29991"/>
        <dbReference type="ChEBI" id="CHEBI:77875"/>
        <dbReference type="EC" id="1.4.3.16"/>
    </reaction>
    <physiologicalReaction direction="left-to-right" evidence="10">
        <dbReference type="Rhea" id="RHEA:25877"/>
    </physiologicalReaction>
</comment>
<evidence type="ECO:0000259" key="13">
    <source>
        <dbReference type="Pfam" id="PF00890"/>
    </source>
</evidence>
<evidence type="ECO:0000256" key="7">
    <source>
        <dbReference type="ARBA" id="ARBA00022642"/>
    </source>
</evidence>
<feature type="domain" description="FAD-dependent oxidoreductase 2 FAD-binding" evidence="13">
    <location>
        <begin position="7"/>
        <end position="375"/>
    </location>
</feature>
<evidence type="ECO:0000256" key="11">
    <source>
        <dbReference type="NCBIfam" id="TIGR00551"/>
    </source>
</evidence>
<dbReference type="Gene3D" id="1.20.58.100">
    <property type="entry name" value="Fumarate reductase/succinate dehydrogenase flavoprotein-like, C-terminal domain"/>
    <property type="match status" value="1"/>
</dbReference>
<dbReference type="RefSeq" id="WP_073156725.1">
    <property type="nucleotide sequence ID" value="NZ_FQVL01000012.1"/>
</dbReference>
<evidence type="ECO:0000259" key="14">
    <source>
        <dbReference type="Pfam" id="PF02910"/>
    </source>
</evidence>
<dbReference type="GO" id="GO:0005737">
    <property type="term" value="C:cytoplasm"/>
    <property type="evidence" value="ECO:0007669"/>
    <property type="project" value="UniProtKB-SubCell"/>
</dbReference>
<dbReference type="SUPFAM" id="SSF46977">
    <property type="entry name" value="Succinate dehydrogenase/fumarate reductase flavoprotein C-terminal domain"/>
    <property type="match status" value="1"/>
</dbReference>
<evidence type="ECO:0000256" key="1">
    <source>
        <dbReference type="ARBA" id="ARBA00001974"/>
    </source>
</evidence>
<evidence type="ECO:0000313" key="16">
    <source>
        <dbReference type="Proteomes" id="UP000184476"/>
    </source>
</evidence>
<gene>
    <name evidence="15" type="ORF">SAMN05444392_11262</name>
</gene>
<evidence type="ECO:0000256" key="12">
    <source>
        <dbReference type="RuleBase" id="RU362049"/>
    </source>
</evidence>
<proteinExistence type="inferred from homology"/>
<dbReference type="GO" id="GO:0033765">
    <property type="term" value="F:steroid dehydrogenase activity, acting on the CH-CH group of donors"/>
    <property type="evidence" value="ECO:0007669"/>
    <property type="project" value="UniProtKB-ARBA"/>
</dbReference>
<keyword evidence="8 12" id="KW-0274">FAD</keyword>
<comment type="pathway">
    <text evidence="2 12">Cofactor biosynthesis; NAD(+) biosynthesis; iminoaspartate from L-aspartate (oxidase route): step 1/1.</text>
</comment>
<evidence type="ECO:0000256" key="4">
    <source>
        <dbReference type="ARBA" id="ARBA00012173"/>
    </source>
</evidence>